<dbReference type="Pfam" id="PF03747">
    <property type="entry name" value="ADP_ribosyl_GH"/>
    <property type="match status" value="1"/>
</dbReference>
<evidence type="ECO:0000256" key="1">
    <source>
        <dbReference type="SAM" id="MobiDB-lite"/>
    </source>
</evidence>
<proteinExistence type="predicted"/>
<feature type="region of interest" description="Disordered" evidence="1">
    <location>
        <begin position="66"/>
        <end position="88"/>
    </location>
</feature>
<sequence>MLPSYGVLRGLLQSVIRTKEQQGHDVMGLQEKLTQLPDSYDAMNGFALQLSGLPFREDWPYVEPSGLDEIRTESDPSRPHEIGSLTNEEKASRAETAFLSSLCGCILGKPIEEYPFASLDDVRKALEQTGEWPLDDYISEKMLDVYGRRNISWTETVRGRISYVAPDDDITYTIMGMLLLEKHGIAFTQDDIRKLWLDYLPIQQTWGPERNMLLKAGLESLLPQESNDVSAWPEFLNPGEELCGALIRADAYGYACLGKPELAAELAWRDASWTHRRTGIYGTMFVAAAIAAAPVTQDRLGIFEIALKFVPQRSRFYKIVADSLEEISRAADWIDGYYRIHHKYKEYAACCVYQEVGTLINTLRFAESIGDGICKQVSQGNDTDSFGATSGSILGAYFGPDYLEPRWLEPFGDKIITSMGTFTEGSITRLAKRMAALPSLISDSANPVDARC</sequence>
<dbReference type="InterPro" id="IPR005502">
    <property type="entry name" value="Ribosyl_crysJ1"/>
</dbReference>
<organism evidence="2 3">
    <name type="scientific">Paenibacillus puldeungensis</name>
    <dbReference type="NCBI Taxonomy" id="696536"/>
    <lineage>
        <taxon>Bacteria</taxon>
        <taxon>Bacillati</taxon>
        <taxon>Bacillota</taxon>
        <taxon>Bacilli</taxon>
        <taxon>Bacillales</taxon>
        <taxon>Paenibacillaceae</taxon>
        <taxon>Paenibacillus</taxon>
    </lineage>
</organism>
<name>A0ABW3S350_9BACL</name>
<evidence type="ECO:0000313" key="3">
    <source>
        <dbReference type="Proteomes" id="UP001597262"/>
    </source>
</evidence>
<dbReference type="Proteomes" id="UP001597262">
    <property type="component" value="Unassembled WGS sequence"/>
</dbReference>
<dbReference type="EMBL" id="JBHTLM010000022">
    <property type="protein sequence ID" value="MFD1178923.1"/>
    <property type="molecule type" value="Genomic_DNA"/>
</dbReference>
<comment type="caution">
    <text evidence="2">The sequence shown here is derived from an EMBL/GenBank/DDBJ whole genome shotgun (WGS) entry which is preliminary data.</text>
</comment>
<evidence type="ECO:0000313" key="2">
    <source>
        <dbReference type="EMBL" id="MFD1178923.1"/>
    </source>
</evidence>
<dbReference type="SUPFAM" id="SSF101478">
    <property type="entry name" value="ADP-ribosylglycohydrolase"/>
    <property type="match status" value="1"/>
</dbReference>
<keyword evidence="3" id="KW-1185">Reference proteome</keyword>
<dbReference type="Gene3D" id="1.10.4080.10">
    <property type="entry name" value="ADP-ribosylation/Crystallin J1"/>
    <property type="match status" value="1"/>
</dbReference>
<dbReference type="RefSeq" id="WP_379321358.1">
    <property type="nucleotide sequence ID" value="NZ_JBHTLM010000022.1"/>
</dbReference>
<accession>A0ABW3S350</accession>
<gene>
    <name evidence="2" type="ORF">ACFQ3W_21835</name>
</gene>
<protein>
    <submittedName>
        <fullName evidence="2">ADP-ribosylglycohydrolase family protein</fullName>
    </submittedName>
</protein>
<feature type="compositionally biased region" description="Basic and acidic residues" evidence="1">
    <location>
        <begin position="68"/>
        <end position="88"/>
    </location>
</feature>
<dbReference type="InterPro" id="IPR036705">
    <property type="entry name" value="Ribosyl_crysJ1_sf"/>
</dbReference>
<reference evidence="3" key="1">
    <citation type="journal article" date="2019" name="Int. J. Syst. Evol. Microbiol.">
        <title>The Global Catalogue of Microorganisms (GCM) 10K type strain sequencing project: providing services to taxonomists for standard genome sequencing and annotation.</title>
        <authorList>
            <consortium name="The Broad Institute Genomics Platform"/>
            <consortium name="The Broad Institute Genome Sequencing Center for Infectious Disease"/>
            <person name="Wu L."/>
            <person name="Ma J."/>
        </authorList>
    </citation>
    <scope>NUCLEOTIDE SEQUENCE [LARGE SCALE GENOMIC DNA]</scope>
    <source>
        <strain evidence="3">CCUG 59189</strain>
    </source>
</reference>